<sequence>MKQIWKFFIGLVVAIIVISLAMTVGAVILLGVSIYFGVKYYQKYKADKSSVTPIFKQWWIYTGILSLLLLLIGFGSDSNKDNKSTKLTVNETFVTNDKGVATISGKTSPDYGVNIDNVKQTAADSDGKFSFEYNLKGNSKKSLRLEVSKDYDDNTKKSKLIYVKPSKKFLANRESLAQESSRTAVASESQQKAASESSESQKKAESEKAKVESEQASDITRLSEKPTDEQSAILTQLANQTFSKKYPYKGSKIHTILGNIQPWTKDGNVWFAKYEATIANAFNAKRDATLEIRITPLSRDSGNVSFEDY</sequence>
<feature type="compositionally biased region" description="Low complexity" evidence="1">
    <location>
        <begin position="184"/>
        <end position="198"/>
    </location>
</feature>
<evidence type="ECO:0000313" key="3">
    <source>
        <dbReference type="EMBL" id="SPE18647.1"/>
    </source>
</evidence>
<comment type="caution">
    <text evidence="3">The sequence shown here is derived from an EMBL/GenBank/DDBJ whole genome shotgun (WGS) entry which is preliminary data.</text>
</comment>
<name>A0AAE8J374_LATSK</name>
<evidence type="ECO:0000256" key="2">
    <source>
        <dbReference type="SAM" id="Phobius"/>
    </source>
</evidence>
<keyword evidence="2" id="KW-1133">Transmembrane helix</keyword>
<accession>A0AAE8J374</accession>
<keyword evidence="2" id="KW-0472">Membrane</keyword>
<gene>
    <name evidence="3" type="ORF">LAS9267_00197</name>
</gene>
<organism evidence="3 4">
    <name type="scientific">Latilactobacillus sakei</name>
    <name type="common">Lactobacillus sakei</name>
    <dbReference type="NCBI Taxonomy" id="1599"/>
    <lineage>
        <taxon>Bacteria</taxon>
        <taxon>Bacillati</taxon>
        <taxon>Bacillota</taxon>
        <taxon>Bacilli</taxon>
        <taxon>Lactobacillales</taxon>
        <taxon>Lactobacillaceae</taxon>
        <taxon>Latilactobacillus</taxon>
    </lineage>
</organism>
<dbReference type="Proteomes" id="UP000239650">
    <property type="component" value="Unassembled WGS sequence"/>
</dbReference>
<dbReference type="EMBL" id="OKRC01000001">
    <property type="protein sequence ID" value="SPE18647.1"/>
    <property type="molecule type" value="Genomic_DNA"/>
</dbReference>
<dbReference type="AlphaFoldDB" id="A0AAE8J374"/>
<feature type="region of interest" description="Disordered" evidence="1">
    <location>
        <begin position="179"/>
        <end position="228"/>
    </location>
</feature>
<evidence type="ECO:0000256" key="1">
    <source>
        <dbReference type="SAM" id="MobiDB-lite"/>
    </source>
</evidence>
<feature type="compositionally biased region" description="Basic and acidic residues" evidence="1">
    <location>
        <begin position="199"/>
        <end position="213"/>
    </location>
</feature>
<proteinExistence type="predicted"/>
<reference evidence="3 4" key="1">
    <citation type="submission" date="2018-02" db="EMBL/GenBank/DDBJ databases">
        <authorList>
            <person name="Rodrigo-Torres L."/>
            <person name="Arahal R. D."/>
            <person name="Lucena T."/>
        </authorList>
    </citation>
    <scope>NUCLEOTIDE SEQUENCE [LARGE SCALE GENOMIC DNA]</scope>
    <source>
        <strain evidence="3 4">CECT 9267</strain>
    </source>
</reference>
<protein>
    <submittedName>
        <fullName evidence="3">Uncharacterized protein</fullName>
    </submittedName>
</protein>
<feature type="transmembrane region" description="Helical" evidence="2">
    <location>
        <begin position="58"/>
        <end position="76"/>
    </location>
</feature>
<evidence type="ECO:0000313" key="4">
    <source>
        <dbReference type="Proteomes" id="UP000239650"/>
    </source>
</evidence>
<keyword evidence="2" id="KW-0812">Transmembrane</keyword>
<dbReference type="RefSeq" id="WP_105299978.1">
    <property type="nucleotide sequence ID" value="NZ_OKRC01000001.1"/>
</dbReference>
<feature type="transmembrane region" description="Helical" evidence="2">
    <location>
        <begin position="7"/>
        <end position="38"/>
    </location>
</feature>